<sequence length="586" mass="62747">MAVSLYGLRYKIAAAAVLKAAARRGARLPGARGAVTAAAQKLQPEGEATGSYRGLAAGLLRDALRGETGGEALTYDAVAGLVPAAVTERPPQVETLRAAAERTGAAADLIALGAACRKSYIADFDASAEAYEQAFAANPKDLRAVEGTVVSGARSHFDWPRIWAVAGTLKPSRGPLAASATSATGATRDDSAAGAARPPGAEFWDAVDPLFGPAPDAAALHRAQEALSRHEKHIGSLHQLLIETIAERVQFLGAFGAGARLRGLMAQNRVQELRRIPLESALWLKHLLGAYAWLEQDRALRRTAARPPVDTSDPAVARQVEKLRADVALFGGDPEPLRVHAARRAEEAAAWGAALPAEQRMAELVAGRRVAVVGPAAGGQELGDQDLGELIDSYDVVVRTNLRRPLDPERSAQIGTRTDISYYAALDLIRGYDQIAQTVESGQVQLAVTRPHCLPAFEHPPSWLRFAPFEFGLHFRGAPLGIQRILYDLLQHGPAEIGLFHADFYAGEETLAPGYRDDALQFGPHSQANDPVVMHDLSFEFRFTQRLVRAGLVTPHGTAAEVLGLSAQQYLQRLEDRSPLSGSRHG</sequence>
<organism evidence="2 3">
    <name type="scientific">Nesterenkonia cremea</name>
    <dbReference type="NCBI Taxonomy" id="1882340"/>
    <lineage>
        <taxon>Bacteria</taxon>
        <taxon>Bacillati</taxon>
        <taxon>Actinomycetota</taxon>
        <taxon>Actinomycetes</taxon>
        <taxon>Micrococcales</taxon>
        <taxon>Micrococcaceae</taxon>
        <taxon>Nesterenkonia</taxon>
    </lineage>
</organism>
<accession>A0A917EP92</accession>
<dbReference type="InterPro" id="IPR038578">
    <property type="entry name" value="GT29-like_sf"/>
</dbReference>
<feature type="region of interest" description="Disordered" evidence="1">
    <location>
        <begin position="173"/>
        <end position="198"/>
    </location>
</feature>
<dbReference type="RefSeq" id="WP_188683643.1">
    <property type="nucleotide sequence ID" value="NZ_BMIS01000004.1"/>
</dbReference>
<protein>
    <submittedName>
        <fullName evidence="2">Uncharacterized protein</fullName>
    </submittedName>
</protein>
<dbReference type="AlphaFoldDB" id="A0A917EP92"/>
<evidence type="ECO:0000256" key="1">
    <source>
        <dbReference type="SAM" id="MobiDB-lite"/>
    </source>
</evidence>
<evidence type="ECO:0000313" key="2">
    <source>
        <dbReference type="EMBL" id="GGE65967.1"/>
    </source>
</evidence>
<name>A0A917EP92_9MICC</name>
<proteinExistence type="predicted"/>
<feature type="compositionally biased region" description="Low complexity" evidence="1">
    <location>
        <begin position="177"/>
        <end position="197"/>
    </location>
</feature>
<reference evidence="2" key="2">
    <citation type="submission" date="2020-09" db="EMBL/GenBank/DDBJ databases">
        <authorList>
            <person name="Sun Q."/>
            <person name="Zhou Y."/>
        </authorList>
    </citation>
    <scope>NUCLEOTIDE SEQUENCE</scope>
    <source>
        <strain evidence="2">CGMCC 1.15388</strain>
    </source>
</reference>
<evidence type="ECO:0000313" key="3">
    <source>
        <dbReference type="Proteomes" id="UP000633136"/>
    </source>
</evidence>
<dbReference type="Gene3D" id="3.90.1480.20">
    <property type="entry name" value="Glycosyl transferase family 29"/>
    <property type="match status" value="1"/>
</dbReference>
<dbReference type="EMBL" id="BMIS01000004">
    <property type="protein sequence ID" value="GGE65967.1"/>
    <property type="molecule type" value="Genomic_DNA"/>
</dbReference>
<dbReference type="Proteomes" id="UP000633136">
    <property type="component" value="Unassembled WGS sequence"/>
</dbReference>
<gene>
    <name evidence="2" type="ORF">GCM10011401_11540</name>
</gene>
<keyword evidence="3" id="KW-1185">Reference proteome</keyword>
<comment type="caution">
    <text evidence="2">The sequence shown here is derived from an EMBL/GenBank/DDBJ whole genome shotgun (WGS) entry which is preliminary data.</text>
</comment>
<reference evidence="2" key="1">
    <citation type="journal article" date="2014" name="Int. J. Syst. Evol. Microbiol.">
        <title>Complete genome sequence of Corynebacterium casei LMG S-19264T (=DSM 44701T), isolated from a smear-ripened cheese.</title>
        <authorList>
            <consortium name="US DOE Joint Genome Institute (JGI-PGF)"/>
            <person name="Walter F."/>
            <person name="Albersmeier A."/>
            <person name="Kalinowski J."/>
            <person name="Ruckert C."/>
        </authorList>
    </citation>
    <scope>NUCLEOTIDE SEQUENCE</scope>
    <source>
        <strain evidence="2">CGMCC 1.15388</strain>
    </source>
</reference>